<dbReference type="Proteomes" id="UP000679335">
    <property type="component" value="Chromosome"/>
</dbReference>
<dbReference type="CDD" id="cd00090">
    <property type="entry name" value="HTH_ARSR"/>
    <property type="match status" value="1"/>
</dbReference>
<dbReference type="InterPro" id="IPR036388">
    <property type="entry name" value="WH-like_DNA-bd_sf"/>
</dbReference>
<dbReference type="PANTHER" id="PTHR33154:SF33">
    <property type="entry name" value="TRANSCRIPTIONAL REPRESSOR SDPR"/>
    <property type="match status" value="1"/>
</dbReference>
<dbReference type="InterPro" id="IPR011991">
    <property type="entry name" value="ArsR-like_HTH"/>
</dbReference>
<feature type="domain" description="HTH arsR-type" evidence="4">
    <location>
        <begin position="1"/>
        <end position="86"/>
    </location>
</feature>
<dbReference type="InterPro" id="IPR001845">
    <property type="entry name" value="HTH_ArsR_DNA-bd_dom"/>
</dbReference>
<proteinExistence type="predicted"/>
<evidence type="ECO:0000256" key="3">
    <source>
        <dbReference type="ARBA" id="ARBA00023163"/>
    </source>
</evidence>
<dbReference type="EMBL" id="CP076023">
    <property type="protein sequence ID" value="QWC14889.1"/>
    <property type="molecule type" value="Genomic_DNA"/>
</dbReference>
<evidence type="ECO:0000256" key="1">
    <source>
        <dbReference type="ARBA" id="ARBA00023015"/>
    </source>
</evidence>
<dbReference type="PANTHER" id="PTHR33154">
    <property type="entry name" value="TRANSCRIPTIONAL REGULATOR, ARSR FAMILY"/>
    <property type="match status" value="1"/>
</dbReference>
<dbReference type="PRINTS" id="PR00778">
    <property type="entry name" value="HTHARSR"/>
</dbReference>
<evidence type="ECO:0000313" key="6">
    <source>
        <dbReference type="Proteomes" id="UP000679335"/>
    </source>
</evidence>
<keyword evidence="3" id="KW-0804">Transcription</keyword>
<sequence length="108" mass="12319">MNVFEVVAEPRRRQILDELRAGERSVGDLVDTLGMTQPAVSKHLRTLRTAGLVDVRPDGRLRWYRLRPRPLAELDAWLLPYRAAWADAFDALAEHLDALPSHTSEEHP</sequence>
<dbReference type="RefSeq" id="WP_208195388.1">
    <property type="nucleotide sequence ID" value="NZ_CP076023.1"/>
</dbReference>
<name>A0ABX8GFI4_9CELL</name>
<gene>
    <name evidence="5" type="ORF">KKR89_11035</name>
</gene>
<protein>
    <submittedName>
        <fullName evidence="5">Metalloregulator ArsR/SmtB family transcription factor</fullName>
    </submittedName>
</protein>
<accession>A0ABX8GFI4</accession>
<dbReference type="Pfam" id="PF01022">
    <property type="entry name" value="HTH_5"/>
    <property type="match status" value="1"/>
</dbReference>
<dbReference type="NCBIfam" id="NF033788">
    <property type="entry name" value="HTH_metalloreg"/>
    <property type="match status" value="1"/>
</dbReference>
<dbReference type="SUPFAM" id="SSF46785">
    <property type="entry name" value="Winged helix' DNA-binding domain"/>
    <property type="match status" value="1"/>
</dbReference>
<dbReference type="InterPro" id="IPR036390">
    <property type="entry name" value="WH_DNA-bd_sf"/>
</dbReference>
<evidence type="ECO:0000313" key="5">
    <source>
        <dbReference type="EMBL" id="QWC14889.1"/>
    </source>
</evidence>
<reference evidence="5 6" key="1">
    <citation type="submission" date="2021-05" db="EMBL/GenBank/DDBJ databases">
        <title>Novel species in genus Cellulomonas.</title>
        <authorList>
            <person name="Zhang G."/>
        </authorList>
    </citation>
    <scope>NUCLEOTIDE SEQUENCE [LARGE SCALE GENOMIC DNA]</scope>
    <source>
        <strain evidence="6">zg-ZUI157</strain>
    </source>
</reference>
<dbReference type="SMART" id="SM00418">
    <property type="entry name" value="HTH_ARSR"/>
    <property type="match status" value="1"/>
</dbReference>
<keyword evidence="1" id="KW-0805">Transcription regulation</keyword>
<dbReference type="PROSITE" id="PS50987">
    <property type="entry name" value="HTH_ARSR_2"/>
    <property type="match status" value="1"/>
</dbReference>
<evidence type="ECO:0000256" key="2">
    <source>
        <dbReference type="ARBA" id="ARBA00023125"/>
    </source>
</evidence>
<dbReference type="InterPro" id="IPR051081">
    <property type="entry name" value="HTH_MetalResp_TranReg"/>
</dbReference>
<organism evidence="5 6">
    <name type="scientific">Cellulomonas dongxiuzhuiae</name>
    <dbReference type="NCBI Taxonomy" id="2819979"/>
    <lineage>
        <taxon>Bacteria</taxon>
        <taxon>Bacillati</taxon>
        <taxon>Actinomycetota</taxon>
        <taxon>Actinomycetes</taxon>
        <taxon>Micrococcales</taxon>
        <taxon>Cellulomonadaceae</taxon>
        <taxon>Cellulomonas</taxon>
    </lineage>
</organism>
<dbReference type="Gene3D" id="1.10.10.10">
    <property type="entry name" value="Winged helix-like DNA-binding domain superfamily/Winged helix DNA-binding domain"/>
    <property type="match status" value="1"/>
</dbReference>
<keyword evidence="6" id="KW-1185">Reference proteome</keyword>
<evidence type="ECO:0000259" key="4">
    <source>
        <dbReference type="PROSITE" id="PS50987"/>
    </source>
</evidence>
<keyword evidence="2" id="KW-0238">DNA-binding</keyword>